<organism evidence="1 2">
    <name type="scientific">Smallanthus sonchifolius</name>
    <dbReference type="NCBI Taxonomy" id="185202"/>
    <lineage>
        <taxon>Eukaryota</taxon>
        <taxon>Viridiplantae</taxon>
        <taxon>Streptophyta</taxon>
        <taxon>Embryophyta</taxon>
        <taxon>Tracheophyta</taxon>
        <taxon>Spermatophyta</taxon>
        <taxon>Magnoliopsida</taxon>
        <taxon>eudicotyledons</taxon>
        <taxon>Gunneridae</taxon>
        <taxon>Pentapetalae</taxon>
        <taxon>asterids</taxon>
        <taxon>campanulids</taxon>
        <taxon>Asterales</taxon>
        <taxon>Asteraceae</taxon>
        <taxon>Asteroideae</taxon>
        <taxon>Heliantheae alliance</taxon>
        <taxon>Millerieae</taxon>
        <taxon>Smallanthus</taxon>
    </lineage>
</organism>
<protein>
    <submittedName>
        <fullName evidence="1">Uncharacterized protein</fullName>
    </submittedName>
</protein>
<sequence>MEGYRDARMDSIGVEKPPDEGGATPLRGISLKVTNIDGNPLLPRRGLHSTSKGSILDSLRDISKPVGEQTVNPANNQSNKSGPIYSDGMHNASYQAESSTNVVREPLSFAKVVQINKEAVKVNFRTMESSEVIDGADVVIQLSSVKQVNDRYANTLFGYFLGKRLAFPVVDYFVKNNWVKYGLSRLMMNAKGFFFFMFKTKKGMDQLLEDGPWMIRNVPIILNEWSPSTTVEKEDIKSIPVWVKMHDVPLAAFTEDGLSLLASKIGVPKMLDSYTATMCAESWGRSSFARAFIEVHADSDLKKNVTVAIPALDGNGYSKAEIKIEYDWEPLRCSSCCVFGHNDSACPRKPKPGVNAESVRNPDDFVEVVEKKRKQPREPTTTKVSTSNSFDALKDDGGNQDEATGGRVEQMATLKSKGNREKLDEVITDDVEMDDLLADIPKFMANSTDNNGSEGQAHLE</sequence>
<reference evidence="2" key="1">
    <citation type="journal article" date="2022" name="Mol. Ecol. Resour.">
        <title>The genomes of chicory, endive, great burdock and yacon provide insights into Asteraceae palaeo-polyploidization history and plant inulin production.</title>
        <authorList>
            <person name="Fan W."/>
            <person name="Wang S."/>
            <person name="Wang H."/>
            <person name="Wang A."/>
            <person name="Jiang F."/>
            <person name="Liu H."/>
            <person name="Zhao H."/>
            <person name="Xu D."/>
            <person name="Zhang Y."/>
        </authorList>
    </citation>
    <scope>NUCLEOTIDE SEQUENCE [LARGE SCALE GENOMIC DNA]</scope>
    <source>
        <strain evidence="2">cv. Yunnan</strain>
    </source>
</reference>
<dbReference type="Proteomes" id="UP001056120">
    <property type="component" value="Linkage Group LG18"/>
</dbReference>
<reference evidence="1 2" key="2">
    <citation type="journal article" date="2022" name="Mol. Ecol. Resour.">
        <title>The genomes of chicory, endive, great burdock and yacon provide insights into Asteraceae paleo-polyploidization history and plant inulin production.</title>
        <authorList>
            <person name="Fan W."/>
            <person name="Wang S."/>
            <person name="Wang H."/>
            <person name="Wang A."/>
            <person name="Jiang F."/>
            <person name="Liu H."/>
            <person name="Zhao H."/>
            <person name="Xu D."/>
            <person name="Zhang Y."/>
        </authorList>
    </citation>
    <scope>NUCLEOTIDE SEQUENCE [LARGE SCALE GENOMIC DNA]</scope>
    <source>
        <strain evidence="2">cv. Yunnan</strain>
        <tissue evidence="1">Leaves</tissue>
    </source>
</reference>
<accession>A0ACB9E8V8</accession>
<gene>
    <name evidence="1" type="ORF">L1987_54678</name>
</gene>
<dbReference type="EMBL" id="CM042035">
    <property type="protein sequence ID" value="KAI3754886.1"/>
    <property type="molecule type" value="Genomic_DNA"/>
</dbReference>
<evidence type="ECO:0000313" key="2">
    <source>
        <dbReference type="Proteomes" id="UP001056120"/>
    </source>
</evidence>
<keyword evidence="2" id="KW-1185">Reference proteome</keyword>
<name>A0ACB9E8V8_9ASTR</name>
<proteinExistence type="predicted"/>
<evidence type="ECO:0000313" key="1">
    <source>
        <dbReference type="EMBL" id="KAI3754886.1"/>
    </source>
</evidence>
<comment type="caution">
    <text evidence="1">The sequence shown here is derived from an EMBL/GenBank/DDBJ whole genome shotgun (WGS) entry which is preliminary data.</text>
</comment>